<dbReference type="Gramene" id="ONI30788">
    <property type="protein sequence ID" value="ONI30788"/>
    <property type="gene ID" value="PRUPE_1G272600"/>
</dbReference>
<organism evidence="1 2">
    <name type="scientific">Prunus persica</name>
    <name type="common">Peach</name>
    <name type="synonym">Amygdalus persica</name>
    <dbReference type="NCBI Taxonomy" id="3760"/>
    <lineage>
        <taxon>Eukaryota</taxon>
        <taxon>Viridiplantae</taxon>
        <taxon>Streptophyta</taxon>
        <taxon>Embryophyta</taxon>
        <taxon>Tracheophyta</taxon>
        <taxon>Spermatophyta</taxon>
        <taxon>Magnoliopsida</taxon>
        <taxon>eudicotyledons</taxon>
        <taxon>Gunneridae</taxon>
        <taxon>Pentapetalae</taxon>
        <taxon>rosids</taxon>
        <taxon>fabids</taxon>
        <taxon>Rosales</taxon>
        <taxon>Rosaceae</taxon>
        <taxon>Amygdaloideae</taxon>
        <taxon>Amygdaleae</taxon>
        <taxon>Prunus</taxon>
    </lineage>
</organism>
<keyword evidence="2" id="KW-1185">Reference proteome</keyword>
<sequence>MGEGGSSAADELFFLSFVRERKKEKDKGQETGEKGQFLDSDSTCGALYHSIHKDSGGRRWGPSLPSQKT</sequence>
<dbReference type="EMBL" id="CM007651">
    <property type="protein sequence ID" value="ONI30788.1"/>
    <property type="molecule type" value="Genomic_DNA"/>
</dbReference>
<gene>
    <name evidence="1" type="ORF">PRUPE_1G272600</name>
</gene>
<evidence type="ECO:0000313" key="1">
    <source>
        <dbReference type="EMBL" id="ONI30788.1"/>
    </source>
</evidence>
<evidence type="ECO:0000313" key="2">
    <source>
        <dbReference type="Proteomes" id="UP000006882"/>
    </source>
</evidence>
<accession>A0A251R444</accession>
<dbReference type="AlphaFoldDB" id="A0A251R444"/>
<dbReference type="Proteomes" id="UP000006882">
    <property type="component" value="Chromosome G1"/>
</dbReference>
<proteinExistence type="predicted"/>
<reference evidence="1 2" key="1">
    <citation type="journal article" date="2013" name="Nat. Genet.">
        <title>The high-quality draft genome of peach (Prunus persica) identifies unique patterns of genetic diversity, domestication and genome evolution.</title>
        <authorList>
            <consortium name="International Peach Genome Initiative"/>
            <person name="Verde I."/>
            <person name="Abbott A.G."/>
            <person name="Scalabrin S."/>
            <person name="Jung S."/>
            <person name="Shu S."/>
            <person name="Marroni F."/>
            <person name="Zhebentyayeva T."/>
            <person name="Dettori M.T."/>
            <person name="Grimwood J."/>
            <person name="Cattonaro F."/>
            <person name="Zuccolo A."/>
            <person name="Rossini L."/>
            <person name="Jenkins J."/>
            <person name="Vendramin E."/>
            <person name="Meisel L.A."/>
            <person name="Decroocq V."/>
            <person name="Sosinski B."/>
            <person name="Prochnik S."/>
            <person name="Mitros T."/>
            <person name="Policriti A."/>
            <person name="Cipriani G."/>
            <person name="Dondini L."/>
            <person name="Ficklin S."/>
            <person name="Goodstein D.M."/>
            <person name="Xuan P."/>
            <person name="Del Fabbro C."/>
            <person name="Aramini V."/>
            <person name="Copetti D."/>
            <person name="Gonzalez S."/>
            <person name="Horner D.S."/>
            <person name="Falchi R."/>
            <person name="Lucas S."/>
            <person name="Mica E."/>
            <person name="Maldonado J."/>
            <person name="Lazzari B."/>
            <person name="Bielenberg D."/>
            <person name="Pirona R."/>
            <person name="Miculan M."/>
            <person name="Barakat A."/>
            <person name="Testolin R."/>
            <person name="Stella A."/>
            <person name="Tartarini S."/>
            <person name="Tonutti P."/>
            <person name="Arus P."/>
            <person name="Orellana A."/>
            <person name="Wells C."/>
            <person name="Main D."/>
            <person name="Vizzotto G."/>
            <person name="Silva H."/>
            <person name="Salamini F."/>
            <person name="Schmutz J."/>
            <person name="Morgante M."/>
            <person name="Rokhsar D.S."/>
        </authorList>
    </citation>
    <scope>NUCLEOTIDE SEQUENCE [LARGE SCALE GENOMIC DNA]</scope>
    <source>
        <strain evidence="2">cv. Nemared</strain>
    </source>
</reference>
<name>A0A251R444_PRUPE</name>
<protein>
    <submittedName>
        <fullName evidence="1">Uncharacterized protein</fullName>
    </submittedName>
</protein>